<dbReference type="EMBL" id="HACM01008324">
    <property type="protein sequence ID" value="CRZ08766.1"/>
    <property type="molecule type" value="Transcribed_RNA"/>
</dbReference>
<feature type="region of interest" description="Disordered" evidence="1">
    <location>
        <begin position="79"/>
        <end position="110"/>
    </location>
</feature>
<evidence type="ECO:0000256" key="1">
    <source>
        <dbReference type="SAM" id="MobiDB-lite"/>
    </source>
</evidence>
<feature type="region of interest" description="Disordered" evidence="1">
    <location>
        <begin position="285"/>
        <end position="319"/>
    </location>
</feature>
<feature type="compositionally biased region" description="Polar residues" evidence="1">
    <location>
        <begin position="288"/>
        <end position="300"/>
    </location>
</feature>
<feature type="compositionally biased region" description="Basic and acidic residues" evidence="1">
    <location>
        <begin position="95"/>
        <end position="110"/>
    </location>
</feature>
<evidence type="ECO:0000313" key="3">
    <source>
        <dbReference type="EMBL" id="CRZ08766.1"/>
    </source>
</evidence>
<dbReference type="AlphaFoldDB" id="A0A0H5R4E1"/>
<proteinExistence type="predicted"/>
<feature type="region of interest" description="Disordered" evidence="1">
    <location>
        <begin position="44"/>
        <end position="65"/>
    </location>
</feature>
<evidence type="ECO:0000256" key="2">
    <source>
        <dbReference type="SAM" id="SignalP"/>
    </source>
</evidence>
<feature type="chain" id="PRO_5005223791" evidence="2">
    <location>
        <begin position="22"/>
        <end position="319"/>
    </location>
</feature>
<keyword evidence="2" id="KW-0732">Signal</keyword>
<name>A0A0H5R4E1_9EUKA</name>
<organism evidence="3">
    <name type="scientific">Spongospora subterranea</name>
    <dbReference type="NCBI Taxonomy" id="70186"/>
    <lineage>
        <taxon>Eukaryota</taxon>
        <taxon>Sar</taxon>
        <taxon>Rhizaria</taxon>
        <taxon>Endomyxa</taxon>
        <taxon>Phytomyxea</taxon>
        <taxon>Plasmodiophorida</taxon>
        <taxon>Plasmodiophoridae</taxon>
        <taxon>Spongospora</taxon>
    </lineage>
</organism>
<sequence length="319" mass="35325">MNSSIMLIVAAMALFALSSSAKVNEMGSSTSTIDQDLSKLTMQVPDVDDPQNDHQYQPDDHGSQDGTVELAIQVPNVNEPQNDDLQQSNNNHYGPQDETRGATSESSHELELSHEAFAEMMVGVSWPKLMDCYTAVEQAGFGKNPEQWATHMLLCMSEPYENWESAIFGGQNEIGVSPEVFQSSDNCDDQNEEHDETAASRRKLSVSMILSDLTYPLVKEMFTKEDCEMIEERGSLELAAIFIASSGNINLFEQTKPMTALADPGLSQSQFEDAVKEMRAIIRELSEKQQIPNTLESQVPQPEDRSSEKSNGNEGHLIP</sequence>
<reference evidence="3" key="1">
    <citation type="submission" date="2015-04" db="EMBL/GenBank/DDBJ databases">
        <title>The genome sequence of the plant pathogenic Rhizarian Plasmodiophora brassicae reveals insights in its biotrophic life cycle and the origin of chitin synthesis.</title>
        <authorList>
            <person name="Schwelm A."/>
            <person name="Fogelqvist J."/>
            <person name="Knaust A."/>
            <person name="Julke S."/>
            <person name="Lilja T."/>
            <person name="Dhandapani V."/>
            <person name="Bonilla-Rosso G."/>
            <person name="Karlsson M."/>
            <person name="Shevchenko A."/>
            <person name="Choi S.R."/>
            <person name="Kim H.G."/>
            <person name="Park J.Y."/>
            <person name="Lim Y.P."/>
            <person name="Ludwig-Muller J."/>
            <person name="Dixelius C."/>
        </authorList>
    </citation>
    <scope>NUCLEOTIDE SEQUENCE</scope>
    <source>
        <tissue evidence="3">Potato root galls</tissue>
    </source>
</reference>
<protein>
    <submittedName>
        <fullName evidence="3">Uncharacterized protein</fullName>
    </submittedName>
</protein>
<accession>A0A0H5R4E1</accession>
<feature type="signal peptide" evidence="2">
    <location>
        <begin position="1"/>
        <end position="21"/>
    </location>
</feature>
<feature type="compositionally biased region" description="Polar residues" evidence="1">
    <location>
        <begin position="79"/>
        <end position="93"/>
    </location>
</feature>